<proteinExistence type="predicted"/>
<protein>
    <submittedName>
        <fullName evidence="1">Uncharacterized protein</fullName>
    </submittedName>
</protein>
<gene>
    <name evidence="1" type="ORF">GOBAR_AA24475</name>
</gene>
<evidence type="ECO:0000313" key="1">
    <source>
        <dbReference type="EMBL" id="PPR96193.1"/>
    </source>
</evidence>
<organism evidence="1 2">
    <name type="scientific">Gossypium barbadense</name>
    <name type="common">Sea Island cotton</name>
    <name type="synonym">Hibiscus barbadensis</name>
    <dbReference type="NCBI Taxonomy" id="3634"/>
    <lineage>
        <taxon>Eukaryota</taxon>
        <taxon>Viridiplantae</taxon>
        <taxon>Streptophyta</taxon>
        <taxon>Embryophyta</taxon>
        <taxon>Tracheophyta</taxon>
        <taxon>Spermatophyta</taxon>
        <taxon>Magnoliopsida</taxon>
        <taxon>eudicotyledons</taxon>
        <taxon>Gunneridae</taxon>
        <taxon>Pentapetalae</taxon>
        <taxon>rosids</taxon>
        <taxon>malvids</taxon>
        <taxon>Malvales</taxon>
        <taxon>Malvaceae</taxon>
        <taxon>Malvoideae</taxon>
        <taxon>Gossypium</taxon>
    </lineage>
</organism>
<name>A0A2P5WYN2_GOSBA</name>
<dbReference type="AlphaFoldDB" id="A0A2P5WYN2"/>
<sequence length="148" mass="16903">MANRHVFDLASLIALTIRHQTEWHRKGVISISPYGTLLERYFVSSTRRHKHPPSLSSVRCPHRASQDNSELQVASQCSMHRRGIFSTFFQLVKGPSLGIKTYKADTHPGFLPPQLAEQKDPFFAPPSRTRDEDERSLIRFVLYLSSIA</sequence>
<reference evidence="1 2" key="1">
    <citation type="submission" date="2015-01" db="EMBL/GenBank/DDBJ databases">
        <title>Genome of allotetraploid Gossypium barbadense reveals genomic plasticity and fiber elongation in cotton evolution.</title>
        <authorList>
            <person name="Chen X."/>
            <person name="Liu X."/>
            <person name="Zhao B."/>
            <person name="Zheng H."/>
            <person name="Hu Y."/>
            <person name="Lu G."/>
            <person name="Yang C."/>
            <person name="Chen J."/>
            <person name="Shan C."/>
            <person name="Zhang L."/>
            <person name="Zhou Y."/>
            <person name="Wang L."/>
            <person name="Guo W."/>
            <person name="Bai Y."/>
            <person name="Ruan J."/>
            <person name="Shangguan X."/>
            <person name="Mao Y."/>
            <person name="Jiang J."/>
            <person name="Zhu Y."/>
            <person name="Lei J."/>
            <person name="Kang H."/>
            <person name="Chen S."/>
            <person name="He X."/>
            <person name="Wang R."/>
            <person name="Wang Y."/>
            <person name="Chen J."/>
            <person name="Wang L."/>
            <person name="Yu S."/>
            <person name="Wang B."/>
            <person name="Wei J."/>
            <person name="Song S."/>
            <person name="Lu X."/>
            <person name="Gao Z."/>
            <person name="Gu W."/>
            <person name="Deng X."/>
            <person name="Ma D."/>
            <person name="Wang S."/>
            <person name="Liang W."/>
            <person name="Fang L."/>
            <person name="Cai C."/>
            <person name="Zhu X."/>
            <person name="Zhou B."/>
            <person name="Zhang Y."/>
            <person name="Chen Z."/>
            <person name="Xu S."/>
            <person name="Zhu R."/>
            <person name="Wang S."/>
            <person name="Zhang T."/>
            <person name="Zhao G."/>
        </authorList>
    </citation>
    <scope>NUCLEOTIDE SEQUENCE [LARGE SCALE GENOMIC DNA]</scope>
    <source>
        <strain evidence="2">cv. Xinhai21</strain>
        <tissue evidence="1">Leaf</tissue>
    </source>
</reference>
<evidence type="ECO:0000313" key="2">
    <source>
        <dbReference type="Proteomes" id="UP000239757"/>
    </source>
</evidence>
<dbReference type="EMBL" id="KZ666103">
    <property type="protein sequence ID" value="PPR96193.1"/>
    <property type="molecule type" value="Genomic_DNA"/>
</dbReference>
<dbReference type="Proteomes" id="UP000239757">
    <property type="component" value="Unassembled WGS sequence"/>
</dbReference>
<accession>A0A2P5WYN2</accession>